<dbReference type="Proteomes" id="UP000244817">
    <property type="component" value="Unassembled WGS sequence"/>
</dbReference>
<organism evidence="2 3">
    <name type="scientific">Thalassorhabdomicrobium marinisediminis</name>
    <dbReference type="NCBI Taxonomy" id="2170577"/>
    <lineage>
        <taxon>Bacteria</taxon>
        <taxon>Pseudomonadati</taxon>
        <taxon>Pseudomonadota</taxon>
        <taxon>Alphaproteobacteria</taxon>
        <taxon>Rhodobacterales</taxon>
        <taxon>Paracoccaceae</taxon>
        <taxon>Thalassorhabdomicrobium</taxon>
    </lineage>
</organism>
<sequence length="192" mass="21063">MNTPAHLIIGLAAFGKPEARAVTGAALIGALLPDLSLYLLASFHLVILQTDPQVVFGELYFSDAWQSVFRVDNSLILWGVGLALALALRSRWGIALCGAALLHLAFDLLLHHDDGRAHFWPLTNWIFQSPVSYWDSRHYGDIFGPLEIGLSLALCVVLWRRFRGMWMRGLIVVLGLAEAAPSLLFAVLFAGG</sequence>
<feature type="transmembrane region" description="Helical" evidence="1">
    <location>
        <begin position="94"/>
        <end position="112"/>
    </location>
</feature>
<feature type="transmembrane region" description="Helical" evidence="1">
    <location>
        <begin position="21"/>
        <end position="47"/>
    </location>
</feature>
<proteinExistence type="predicted"/>
<dbReference type="AlphaFoldDB" id="A0A2T7FXG2"/>
<keyword evidence="1" id="KW-0472">Membrane</keyword>
<comment type="caution">
    <text evidence="2">The sequence shown here is derived from an EMBL/GenBank/DDBJ whole genome shotgun (WGS) entry which is preliminary data.</text>
</comment>
<dbReference type="RefSeq" id="WP_108640346.1">
    <property type="nucleotide sequence ID" value="NZ_QCYG01000004.1"/>
</dbReference>
<name>A0A2T7FXG2_9RHOB</name>
<feature type="transmembrane region" description="Helical" evidence="1">
    <location>
        <begin position="67"/>
        <end position="87"/>
    </location>
</feature>
<evidence type="ECO:0000313" key="3">
    <source>
        <dbReference type="Proteomes" id="UP000244817"/>
    </source>
</evidence>
<protein>
    <submittedName>
        <fullName evidence="2">Cobalamin biosynthesis protein CobQ</fullName>
    </submittedName>
</protein>
<gene>
    <name evidence="2" type="ORF">DC363_06555</name>
</gene>
<accession>A0A2T7FXG2</accession>
<reference evidence="2 3" key="1">
    <citation type="submission" date="2018-04" db="EMBL/GenBank/DDBJ databases">
        <title>Pelagivirga bohaiensis gen. nov., sp. nov., a bacterium isolated from the Bohai Sea.</title>
        <authorList>
            <person name="Ji X."/>
        </authorList>
    </citation>
    <scope>NUCLEOTIDE SEQUENCE [LARGE SCALE GENOMIC DNA]</scope>
    <source>
        <strain evidence="2 3">BH-SD16</strain>
    </source>
</reference>
<keyword evidence="1" id="KW-1133">Transmembrane helix</keyword>
<dbReference type="EMBL" id="QCYG01000004">
    <property type="protein sequence ID" value="PVA06818.1"/>
    <property type="molecule type" value="Genomic_DNA"/>
</dbReference>
<evidence type="ECO:0000313" key="2">
    <source>
        <dbReference type="EMBL" id="PVA06818.1"/>
    </source>
</evidence>
<dbReference type="OrthoDB" id="7631418at2"/>
<evidence type="ECO:0000256" key="1">
    <source>
        <dbReference type="SAM" id="Phobius"/>
    </source>
</evidence>
<keyword evidence="1" id="KW-0812">Transmembrane</keyword>
<keyword evidence="3" id="KW-1185">Reference proteome</keyword>
<feature type="transmembrane region" description="Helical" evidence="1">
    <location>
        <begin position="142"/>
        <end position="159"/>
    </location>
</feature>
<feature type="transmembrane region" description="Helical" evidence="1">
    <location>
        <begin position="171"/>
        <end position="191"/>
    </location>
</feature>